<dbReference type="Proteomes" id="UP000295151">
    <property type="component" value="Unassembled WGS sequence"/>
</dbReference>
<dbReference type="InterPro" id="IPR050564">
    <property type="entry name" value="F420-G6PD/mer"/>
</dbReference>
<feature type="domain" description="Luciferase-like" evidence="2">
    <location>
        <begin position="9"/>
        <end position="284"/>
    </location>
</feature>
<accession>A0A4R7TJH2</accession>
<dbReference type="InterPro" id="IPR036661">
    <property type="entry name" value="Luciferase-like_sf"/>
</dbReference>
<comment type="caution">
    <text evidence="3">The sequence shown here is derived from an EMBL/GenBank/DDBJ whole genome shotgun (WGS) entry which is preliminary data.</text>
</comment>
<protein>
    <submittedName>
        <fullName evidence="3">Alkanesulfonate monooxygenase SsuD/methylene tetrahydromethanopterin reductase-like flavin-dependent oxidoreductase (Luciferase family)</fullName>
    </submittedName>
</protein>
<dbReference type="SUPFAM" id="SSF51679">
    <property type="entry name" value="Bacterial luciferase-like"/>
    <property type="match status" value="1"/>
</dbReference>
<gene>
    <name evidence="3" type="ORF">EV138_5319</name>
</gene>
<dbReference type="EMBL" id="SOCE01000001">
    <property type="protein sequence ID" value="TDU91707.1"/>
    <property type="molecule type" value="Genomic_DNA"/>
</dbReference>
<evidence type="ECO:0000313" key="3">
    <source>
        <dbReference type="EMBL" id="TDU91707.1"/>
    </source>
</evidence>
<dbReference type="GO" id="GO:0016705">
    <property type="term" value="F:oxidoreductase activity, acting on paired donors, with incorporation or reduction of molecular oxygen"/>
    <property type="evidence" value="ECO:0007669"/>
    <property type="project" value="InterPro"/>
</dbReference>
<evidence type="ECO:0000256" key="1">
    <source>
        <dbReference type="ARBA" id="ARBA00023002"/>
    </source>
</evidence>
<evidence type="ECO:0000313" key="4">
    <source>
        <dbReference type="Proteomes" id="UP000295151"/>
    </source>
</evidence>
<dbReference type="GO" id="GO:0004497">
    <property type="term" value="F:monooxygenase activity"/>
    <property type="evidence" value="ECO:0007669"/>
    <property type="project" value="UniProtKB-KW"/>
</dbReference>
<name>A0A4R7TJH2_9ACTN</name>
<sequence length="352" mass="37808">MNDDKTLTVGVFVPTATALWSDHRDPREAIAFGVQAEKAGLDSLWVTDSLLTPRLEALTALAALAPVTDTVTLGTAALLPALRSPVPAAQTLASVDLLSGGRLTLGVGAGFLASSASRCMRWARRFKRLDEIVALWRELWTREEPFAFHGEVLDFTDLVPQTPTSRPSGIPIWLGGATPAALARTGRLYDGWLPYPPDPADYAAGLTAIHASAEAAHRSPDAIDPALFVNVLVTSASDGGRSELDTYFRGTYGWPIEQMEQLQAHAAGTLDAVTEKLTQYVAAGARKVVIRIAALTIDSQLAQLEHLTKLRSRLNSVVVGNHWPVSRRNALTFDQLSSDAGALSADRRRTLG</sequence>
<reference evidence="3 4" key="1">
    <citation type="submission" date="2019-03" db="EMBL/GenBank/DDBJ databases">
        <title>Genomic Encyclopedia of Type Strains, Phase III (KMG-III): the genomes of soil and plant-associated and newly described type strains.</title>
        <authorList>
            <person name="Whitman W."/>
        </authorList>
    </citation>
    <scope>NUCLEOTIDE SEQUENCE [LARGE SCALE GENOMIC DNA]</scope>
    <source>
        <strain evidence="3 4">VKM Ac-2575</strain>
    </source>
</reference>
<dbReference type="PANTHER" id="PTHR43244:SF1">
    <property type="entry name" value="5,10-METHYLENETETRAHYDROMETHANOPTERIN REDUCTASE"/>
    <property type="match status" value="1"/>
</dbReference>
<dbReference type="Pfam" id="PF00296">
    <property type="entry name" value="Bac_luciferase"/>
    <property type="match status" value="1"/>
</dbReference>
<dbReference type="InterPro" id="IPR011251">
    <property type="entry name" value="Luciferase-like_dom"/>
</dbReference>
<organism evidence="3 4">
    <name type="scientific">Kribbella voronezhensis</name>
    <dbReference type="NCBI Taxonomy" id="2512212"/>
    <lineage>
        <taxon>Bacteria</taxon>
        <taxon>Bacillati</taxon>
        <taxon>Actinomycetota</taxon>
        <taxon>Actinomycetes</taxon>
        <taxon>Propionibacteriales</taxon>
        <taxon>Kribbellaceae</taxon>
        <taxon>Kribbella</taxon>
    </lineage>
</organism>
<dbReference type="RefSeq" id="WP_133981408.1">
    <property type="nucleotide sequence ID" value="NZ_SOCE01000001.1"/>
</dbReference>
<keyword evidence="1" id="KW-0560">Oxidoreductase</keyword>
<evidence type="ECO:0000259" key="2">
    <source>
        <dbReference type="Pfam" id="PF00296"/>
    </source>
</evidence>
<keyword evidence="3" id="KW-0503">Monooxygenase</keyword>
<dbReference type="Gene3D" id="3.20.20.30">
    <property type="entry name" value="Luciferase-like domain"/>
    <property type="match status" value="1"/>
</dbReference>
<dbReference type="OrthoDB" id="3813791at2"/>
<dbReference type="AlphaFoldDB" id="A0A4R7TJH2"/>
<proteinExistence type="predicted"/>
<keyword evidence="4" id="KW-1185">Reference proteome</keyword>
<dbReference type="PANTHER" id="PTHR43244">
    <property type="match status" value="1"/>
</dbReference>